<proteinExistence type="predicted"/>
<dbReference type="KEGG" id="vg:16605842"/>
<sequence length="142" mass="16105">MCRRACRAQTTPLAEVPTQRQTVVHVARDRLSAVKRVEGQRPHEFGPCLAICAWACACRACQMHPHQSDRQGPISQQSSVARRPYRFGFSLCFLAVAVPFARADGQVPFLLSRRLCLAFLWVLSFFREKNVLHVKGKEPKKD</sequence>
<dbReference type="EMBL" id="KC977571">
    <property type="protein sequence ID" value="AGO84055.1"/>
    <property type="molecule type" value="Genomic_DNA"/>
</dbReference>
<organism evidence="1 2">
    <name type="scientific">Pandoravirus salinus</name>
    <dbReference type="NCBI Taxonomy" id="1349410"/>
    <lineage>
        <taxon>Viruses</taxon>
        <taxon>Pandoravirus</taxon>
    </lineage>
</organism>
<dbReference type="Proteomes" id="UP000204584">
    <property type="component" value="Segment"/>
</dbReference>
<accession>S4W1Q0</accession>
<dbReference type="GeneID" id="16605842"/>
<protein>
    <submittedName>
        <fullName evidence="1">Uncharacterized protein</fullName>
    </submittedName>
</protein>
<name>S4W1Q0_9VIRU</name>
<evidence type="ECO:0000313" key="2">
    <source>
        <dbReference type="Proteomes" id="UP000204584"/>
    </source>
</evidence>
<evidence type="ECO:0000313" key="1">
    <source>
        <dbReference type="EMBL" id="AGO84055.1"/>
    </source>
</evidence>
<reference evidence="1 2" key="1">
    <citation type="journal article" date="2013" name="Science">
        <title>Pandoraviruses: amoeba viruses with genomes up to 2.5 Mb reaching that of parasitic eukaryotes.</title>
        <authorList>
            <person name="Philippe N."/>
            <person name="Legendre M."/>
            <person name="Doutre G."/>
            <person name="Coute Y."/>
            <person name="Poirot O."/>
            <person name="Lescot M."/>
            <person name="Arslan D."/>
            <person name="Seltzer V."/>
            <person name="Bertaux L."/>
            <person name="Bruley C."/>
            <person name="Garin J."/>
            <person name="Claverie J.M."/>
            <person name="Abergel C."/>
        </authorList>
    </citation>
    <scope>NUCLEOTIDE SEQUENCE [LARGE SCALE GENOMIC DNA]</scope>
</reference>
<gene>
    <name evidence="1" type="ORF">psal_cds_378</name>
</gene>
<dbReference type="RefSeq" id="YP_008437123.1">
    <property type="nucleotide sequence ID" value="NC_022098.1"/>
</dbReference>
<keyword evidence="2" id="KW-1185">Reference proteome</keyword>